<protein>
    <submittedName>
        <fullName evidence="1">Uncharacterized protein</fullName>
    </submittedName>
</protein>
<dbReference type="Proteomes" id="UP001434883">
    <property type="component" value="Unassembled WGS sequence"/>
</dbReference>
<organism evidence="1 2">
    <name type="scientific">Xenoophorus captivus</name>
    <dbReference type="NCBI Taxonomy" id="1517983"/>
    <lineage>
        <taxon>Eukaryota</taxon>
        <taxon>Metazoa</taxon>
        <taxon>Chordata</taxon>
        <taxon>Craniata</taxon>
        <taxon>Vertebrata</taxon>
        <taxon>Euteleostomi</taxon>
        <taxon>Actinopterygii</taxon>
        <taxon>Neopterygii</taxon>
        <taxon>Teleostei</taxon>
        <taxon>Neoteleostei</taxon>
        <taxon>Acanthomorphata</taxon>
        <taxon>Ovalentaria</taxon>
        <taxon>Atherinomorphae</taxon>
        <taxon>Cyprinodontiformes</taxon>
        <taxon>Goodeidae</taxon>
        <taxon>Xenoophorus</taxon>
    </lineage>
</organism>
<comment type="caution">
    <text evidence="1">The sequence shown here is derived from an EMBL/GenBank/DDBJ whole genome shotgun (WGS) entry which is preliminary data.</text>
</comment>
<gene>
    <name evidence="1" type="ORF">XENOCAPTIV_004054</name>
</gene>
<name>A0ABV0RP54_9TELE</name>
<evidence type="ECO:0000313" key="2">
    <source>
        <dbReference type="Proteomes" id="UP001434883"/>
    </source>
</evidence>
<keyword evidence="2" id="KW-1185">Reference proteome</keyword>
<dbReference type="EMBL" id="JAHRIN010051835">
    <property type="protein sequence ID" value="MEQ2209789.1"/>
    <property type="molecule type" value="Genomic_DNA"/>
</dbReference>
<evidence type="ECO:0000313" key="1">
    <source>
        <dbReference type="EMBL" id="MEQ2209789.1"/>
    </source>
</evidence>
<sequence>MLLYTAYCAEAQSTVFYSRSEALLYFVCSMCMISHCGCNLSPRFLIHSLYLPKNNAAENLTVHRHVTPPHLVIPPPRSHVPHSPILYPSFPSSPPLLSTSFACLWVQTLPYPERNPVFLLSVFYSCIRSGSNLPLKKQTLGFVIDEVSVLPPC</sequence>
<accession>A0ABV0RP54</accession>
<reference evidence="1 2" key="1">
    <citation type="submission" date="2021-06" db="EMBL/GenBank/DDBJ databases">
        <authorList>
            <person name="Palmer J.M."/>
        </authorList>
    </citation>
    <scope>NUCLEOTIDE SEQUENCE [LARGE SCALE GENOMIC DNA]</scope>
    <source>
        <strain evidence="1 2">XC_2019</strain>
        <tissue evidence="1">Muscle</tissue>
    </source>
</reference>
<proteinExistence type="predicted"/>